<dbReference type="EMBL" id="CM018043">
    <property type="protein sequence ID" value="KAA8530863.1"/>
    <property type="molecule type" value="Genomic_DNA"/>
</dbReference>
<evidence type="ECO:0000256" key="2">
    <source>
        <dbReference type="ARBA" id="ARBA00022448"/>
    </source>
</evidence>
<dbReference type="Pfam" id="PF06472">
    <property type="entry name" value="ABC_membrane_2"/>
    <property type="match status" value="2"/>
</dbReference>
<sequence>MPSLQLLQLTEHGQSLLASRRKTLMLATGIIVAGGTAAYMQSRHSCKRPASFGHYNGLTDNKEQSNEVVGNDNIVKKSRQKKGGLRSLQVLAAILLSHMGRMGARSLLALVAIVVLRTALSNRLAKVQGFLFRAAFLRRVPTFFCLIFENILLCFLQSTLHSTSKYITGTLSLQFRSILTKLIHAQYFQNMVYYKISHVDGRITNPEQRIASDVPRFCSELSDLVQEDLAAVTDGLLYTWRLCSYASPKYVFWILAYVLGAGAAIRNFTPAFGKLMSKEQQLEGEYRRLHSRLRTHAESIAFYGGETREESHIQQKFKTLVQHMSVVLHDHWWFGMIQDFLLKYLGATVAVILIIEPFFSGNLRPEASTLGRAEMLSNLRYHTSVIISLFQSLGTLSISSRRLSRLSGYADRIHELMSISRELSVQDVSSQQRNGNRNYVSQANYIEFDNVKVVTPTGNVLVEDLTLRVESGSNLLITGPNGSGKSSLFRVLGGLWPLVSGHIVKPGIDQEVEPLTPSGMLDLLKNVDLEYLLDRYPPGKEINWGDELSLGEQQRLGMARLFYHKPKFAILDECTSAVTTDMEERFCAKVRAMGTSCITISHRPALVAFHDVVLSLDGEGGWSLHYKRGNSPGLTAAGFNTMKPSETNRKSDAMAVQRAFANTKKDSAFSNSKEQSYVSELIAASSPGDHNVPLPVIPQLQSAPRLLPLRLAAMVKVLVPTLLDKQGAQLLAVSVLVVSRTWISDRIASLNGTTVKYVLEQDKASFIRLIGVSVLQSAASSFIAPSLRHLKARLALGWRIRLTQHLLKNYLRNNAYYKVFHRSSMNIDADQRITQDLEKLTSDLSGLVTGMVKPSVDILWFTWRMKLLTVGEQLLEGTFRFMHERLCTHAESVAFFGGGAREKAMVESRFRELFDHSMLLLKKKWLFGIFDDFITKQLPHNVTWGLSLLYAMEHKGDQALTSAQGDLAHALRFLASVVSQSFLAFGDILELHKKYLELSGGINRIFELDELLDAAQSEDPVAGTLSPHRQLTCNILPGRSLLVTGPNGSGKSSVFRVLRGLWPIVSGRLVKPCQHISEKAGLGCGVFYVPQRPYTCLGTLRDQIIYPLSREEAEQWIVHLYGEGQKSVDATNILDVHLKTILENVKLLYLLEREGGWDANQNWEDILSLGEQQRLGMTRLFFHKPEFGILDECTNATSVDVEEHLYRIATDMGITFVTSSQRPALIPFHSTELRLIDGEGNNTRVRLNSREISLKSDLYFWNQSFSLECLGTKDSMDMLMQGSVVFELRWRSTVPVLGRIGGSQLLGRAEIPWKTVSESPEMEIEKWVTMVSTSRRVNEDVKPPALQVGMKVQAPARAEMAWRRRQRRMTKWDECGCMDGGCNCADYDIFALAAALEAL</sequence>
<gene>
    <name evidence="10" type="ORF">F0562_005513</name>
</gene>
<dbReference type="Gene3D" id="1.20.1560.10">
    <property type="entry name" value="ABC transporter type 1, transmembrane domain"/>
    <property type="match status" value="1"/>
</dbReference>
<dbReference type="InterPro" id="IPR017871">
    <property type="entry name" value="ABC_transporter-like_CS"/>
</dbReference>
<keyword evidence="3" id="KW-0812">Transmembrane</keyword>
<dbReference type="GO" id="GO:0016887">
    <property type="term" value="F:ATP hydrolysis activity"/>
    <property type="evidence" value="ECO:0007669"/>
    <property type="project" value="InterPro"/>
</dbReference>
<dbReference type="SUPFAM" id="SSF90123">
    <property type="entry name" value="ABC transporter transmembrane region"/>
    <property type="match status" value="1"/>
</dbReference>
<dbReference type="GO" id="GO:0042760">
    <property type="term" value="P:very long-chain fatty acid catabolic process"/>
    <property type="evidence" value="ECO:0007669"/>
    <property type="project" value="TreeGrafter"/>
</dbReference>
<dbReference type="CDD" id="cd03223">
    <property type="entry name" value="ABCD_peroxisomal_ALDP"/>
    <property type="match status" value="2"/>
</dbReference>
<dbReference type="PANTHER" id="PTHR11384:SF59">
    <property type="entry name" value="LYSOSOMAL COBALAMIN TRANSPORTER ABCD4"/>
    <property type="match status" value="1"/>
</dbReference>
<keyword evidence="4" id="KW-0547">Nucleotide-binding</keyword>
<evidence type="ECO:0000259" key="9">
    <source>
        <dbReference type="PROSITE" id="PS50929"/>
    </source>
</evidence>
<dbReference type="Pfam" id="PF00005">
    <property type="entry name" value="ABC_tran"/>
    <property type="match status" value="3"/>
</dbReference>
<dbReference type="PROSITE" id="PS50893">
    <property type="entry name" value="ABC_TRANSPORTER_2"/>
    <property type="match status" value="2"/>
</dbReference>
<dbReference type="GO" id="GO:0006635">
    <property type="term" value="P:fatty acid beta-oxidation"/>
    <property type="evidence" value="ECO:0007669"/>
    <property type="project" value="TreeGrafter"/>
</dbReference>
<dbReference type="InterPro" id="IPR003439">
    <property type="entry name" value="ABC_transporter-like_ATP-bd"/>
</dbReference>
<dbReference type="GO" id="GO:0005778">
    <property type="term" value="C:peroxisomal membrane"/>
    <property type="evidence" value="ECO:0007669"/>
    <property type="project" value="TreeGrafter"/>
</dbReference>
<dbReference type="InterPro" id="IPR011527">
    <property type="entry name" value="ABC1_TM_dom"/>
</dbReference>
<dbReference type="InterPro" id="IPR036640">
    <property type="entry name" value="ABC1_TM_sf"/>
</dbReference>
<accession>A0A5J5AIK1</accession>
<dbReference type="InterPro" id="IPR003593">
    <property type="entry name" value="AAA+_ATPase"/>
</dbReference>
<dbReference type="GO" id="GO:0015910">
    <property type="term" value="P:long-chain fatty acid import into peroxisome"/>
    <property type="evidence" value="ECO:0007669"/>
    <property type="project" value="TreeGrafter"/>
</dbReference>
<dbReference type="PANTHER" id="PTHR11384">
    <property type="entry name" value="ATP-BINDING CASSETTE, SUB-FAMILY D MEMBER"/>
    <property type="match status" value="1"/>
</dbReference>
<protein>
    <recommendedName>
        <fullName evidence="12">ABC transporter domain-containing protein</fullName>
    </recommendedName>
</protein>
<feature type="domain" description="ABC transmembrane type-1" evidence="9">
    <location>
        <begin position="151"/>
        <end position="341"/>
    </location>
</feature>
<dbReference type="Proteomes" id="UP000325577">
    <property type="component" value="Linkage Group LG2"/>
</dbReference>
<evidence type="ECO:0000256" key="6">
    <source>
        <dbReference type="ARBA" id="ARBA00022989"/>
    </source>
</evidence>
<dbReference type="InterPro" id="IPR027417">
    <property type="entry name" value="P-loop_NTPase"/>
</dbReference>
<comment type="similarity">
    <text evidence="1">Belongs to the ABC transporter superfamily. ABCD family. Peroxisomal fatty acyl CoA transporter (TC 3.A.1.203) subfamily.</text>
</comment>
<feature type="domain" description="ABC transporter" evidence="8">
    <location>
        <begin position="1006"/>
        <end position="1264"/>
    </location>
</feature>
<evidence type="ECO:0000313" key="11">
    <source>
        <dbReference type="Proteomes" id="UP000325577"/>
    </source>
</evidence>
<reference evidence="10 11" key="1">
    <citation type="submission" date="2019-09" db="EMBL/GenBank/DDBJ databases">
        <title>A chromosome-level genome assembly of the Chinese tupelo Nyssa sinensis.</title>
        <authorList>
            <person name="Yang X."/>
            <person name="Kang M."/>
            <person name="Yang Y."/>
            <person name="Xiong H."/>
            <person name="Wang M."/>
            <person name="Zhang Z."/>
            <person name="Wang Z."/>
            <person name="Wu H."/>
            <person name="Ma T."/>
            <person name="Liu J."/>
            <person name="Xi Z."/>
        </authorList>
    </citation>
    <scope>NUCLEOTIDE SEQUENCE [LARGE SCALE GENOMIC DNA]</scope>
    <source>
        <strain evidence="10">J267</strain>
        <tissue evidence="10">Leaf</tissue>
    </source>
</reference>
<dbReference type="InterPro" id="IPR050835">
    <property type="entry name" value="ABC_transporter_sub-D"/>
</dbReference>
<feature type="domain" description="ABC transporter" evidence="8">
    <location>
        <begin position="446"/>
        <end position="644"/>
    </location>
</feature>
<dbReference type="Gene3D" id="3.40.50.300">
    <property type="entry name" value="P-loop containing nucleotide triphosphate hydrolases"/>
    <property type="match status" value="3"/>
</dbReference>
<name>A0A5J5AIK1_9ASTE</name>
<evidence type="ECO:0000256" key="3">
    <source>
        <dbReference type="ARBA" id="ARBA00022692"/>
    </source>
</evidence>
<organism evidence="10 11">
    <name type="scientific">Nyssa sinensis</name>
    <dbReference type="NCBI Taxonomy" id="561372"/>
    <lineage>
        <taxon>Eukaryota</taxon>
        <taxon>Viridiplantae</taxon>
        <taxon>Streptophyta</taxon>
        <taxon>Embryophyta</taxon>
        <taxon>Tracheophyta</taxon>
        <taxon>Spermatophyta</taxon>
        <taxon>Magnoliopsida</taxon>
        <taxon>eudicotyledons</taxon>
        <taxon>Gunneridae</taxon>
        <taxon>Pentapetalae</taxon>
        <taxon>asterids</taxon>
        <taxon>Cornales</taxon>
        <taxon>Nyssaceae</taxon>
        <taxon>Nyssa</taxon>
    </lineage>
</organism>
<evidence type="ECO:0000259" key="8">
    <source>
        <dbReference type="PROSITE" id="PS50893"/>
    </source>
</evidence>
<evidence type="ECO:0000313" key="10">
    <source>
        <dbReference type="EMBL" id="KAA8530863.1"/>
    </source>
</evidence>
<evidence type="ECO:0000256" key="5">
    <source>
        <dbReference type="ARBA" id="ARBA00022840"/>
    </source>
</evidence>
<dbReference type="PROSITE" id="PS50929">
    <property type="entry name" value="ABC_TM1F"/>
    <property type="match status" value="1"/>
</dbReference>
<keyword evidence="6" id="KW-1133">Transmembrane helix</keyword>
<dbReference type="SUPFAM" id="SSF52540">
    <property type="entry name" value="P-loop containing nucleoside triphosphate hydrolases"/>
    <property type="match status" value="2"/>
</dbReference>
<evidence type="ECO:0000256" key="4">
    <source>
        <dbReference type="ARBA" id="ARBA00022741"/>
    </source>
</evidence>
<dbReference type="GO" id="GO:0140359">
    <property type="term" value="F:ABC-type transporter activity"/>
    <property type="evidence" value="ECO:0007669"/>
    <property type="project" value="InterPro"/>
</dbReference>
<dbReference type="PROSITE" id="PS00211">
    <property type="entry name" value="ABC_TRANSPORTER_1"/>
    <property type="match status" value="1"/>
</dbReference>
<proteinExistence type="inferred from homology"/>
<evidence type="ECO:0008006" key="12">
    <source>
        <dbReference type="Google" id="ProtNLM"/>
    </source>
</evidence>
<keyword evidence="7" id="KW-0472">Membrane</keyword>
<keyword evidence="2" id="KW-0813">Transport</keyword>
<dbReference type="GO" id="GO:0005324">
    <property type="term" value="F:long-chain fatty acid transmembrane transporter activity"/>
    <property type="evidence" value="ECO:0007669"/>
    <property type="project" value="TreeGrafter"/>
</dbReference>
<keyword evidence="11" id="KW-1185">Reference proteome</keyword>
<dbReference type="SMART" id="SM00382">
    <property type="entry name" value="AAA"/>
    <property type="match status" value="2"/>
</dbReference>
<evidence type="ECO:0000256" key="1">
    <source>
        <dbReference type="ARBA" id="ARBA00008575"/>
    </source>
</evidence>
<dbReference type="GO" id="GO:0005524">
    <property type="term" value="F:ATP binding"/>
    <property type="evidence" value="ECO:0007669"/>
    <property type="project" value="UniProtKB-KW"/>
</dbReference>
<keyword evidence="5" id="KW-0067">ATP-binding</keyword>
<dbReference type="OrthoDB" id="422637at2759"/>
<evidence type="ECO:0000256" key="7">
    <source>
        <dbReference type="ARBA" id="ARBA00023136"/>
    </source>
</evidence>
<dbReference type="GO" id="GO:0007031">
    <property type="term" value="P:peroxisome organization"/>
    <property type="evidence" value="ECO:0007669"/>
    <property type="project" value="TreeGrafter"/>
</dbReference>